<dbReference type="Pfam" id="PF00266">
    <property type="entry name" value="Aminotran_5"/>
    <property type="match status" value="1"/>
</dbReference>
<organism evidence="2 3">
    <name type="scientific">Venturia nashicola</name>
    <dbReference type="NCBI Taxonomy" id="86259"/>
    <lineage>
        <taxon>Eukaryota</taxon>
        <taxon>Fungi</taxon>
        <taxon>Dikarya</taxon>
        <taxon>Ascomycota</taxon>
        <taxon>Pezizomycotina</taxon>
        <taxon>Dothideomycetes</taxon>
        <taxon>Pleosporomycetidae</taxon>
        <taxon>Venturiales</taxon>
        <taxon>Venturiaceae</taxon>
        <taxon>Venturia</taxon>
    </lineage>
</organism>
<feature type="domain" description="Aminotransferase class V" evidence="1">
    <location>
        <begin position="23"/>
        <end position="457"/>
    </location>
</feature>
<dbReference type="AlphaFoldDB" id="A0A4Z1NY77"/>
<reference evidence="2 3" key="1">
    <citation type="submission" date="2019-04" db="EMBL/GenBank/DDBJ databases">
        <title>High contiguity whole genome sequence and gene annotation resource for two Venturia nashicola isolates.</title>
        <authorList>
            <person name="Prokchorchik M."/>
            <person name="Won K."/>
            <person name="Lee Y."/>
            <person name="Choi E.D."/>
            <person name="Segonzac C."/>
            <person name="Sohn K.H."/>
        </authorList>
    </citation>
    <scope>NUCLEOTIDE SEQUENCE [LARGE SCALE GENOMIC DNA]</scope>
    <source>
        <strain evidence="2 3">PRI2</strain>
    </source>
</reference>
<dbReference type="InterPro" id="IPR015421">
    <property type="entry name" value="PyrdxlP-dep_Trfase_major"/>
</dbReference>
<keyword evidence="3" id="KW-1185">Reference proteome</keyword>
<accession>A0A4Z1NY77</accession>
<comment type="caution">
    <text evidence="2">The sequence shown here is derived from an EMBL/GenBank/DDBJ whole genome shotgun (WGS) entry which is preliminary data.</text>
</comment>
<dbReference type="PANTHER" id="PTHR14237">
    <property type="entry name" value="MOLYBDOPTERIN COFACTOR SULFURASE MOSC"/>
    <property type="match status" value="1"/>
</dbReference>
<dbReference type="Proteomes" id="UP000298493">
    <property type="component" value="Unassembled WGS sequence"/>
</dbReference>
<dbReference type="SUPFAM" id="SSF53383">
    <property type="entry name" value="PLP-dependent transferases"/>
    <property type="match status" value="1"/>
</dbReference>
<dbReference type="Gene3D" id="3.40.640.10">
    <property type="entry name" value="Type I PLP-dependent aspartate aminotransferase-like (Major domain)"/>
    <property type="match status" value="1"/>
</dbReference>
<proteinExistence type="predicted"/>
<keyword evidence="2" id="KW-0808">Transferase</keyword>
<dbReference type="InterPro" id="IPR015424">
    <property type="entry name" value="PyrdxlP-dep_Trfase"/>
</dbReference>
<name>A0A4Z1NY77_9PEZI</name>
<dbReference type="GO" id="GO:0008265">
    <property type="term" value="F:molybdenum cofactor sulfurtransferase activity"/>
    <property type="evidence" value="ECO:0007669"/>
    <property type="project" value="TreeGrafter"/>
</dbReference>
<dbReference type="PANTHER" id="PTHR14237:SF80">
    <property type="entry name" value="MOLYBDENUM COFACTOR SULFURASE"/>
    <property type="match status" value="1"/>
</dbReference>
<evidence type="ECO:0000313" key="2">
    <source>
        <dbReference type="EMBL" id="TID20897.1"/>
    </source>
</evidence>
<dbReference type="OrthoDB" id="10264306at2759"/>
<dbReference type="InterPro" id="IPR000192">
    <property type="entry name" value="Aminotrans_V_dom"/>
</dbReference>
<dbReference type="GO" id="GO:0043545">
    <property type="term" value="P:molybdopterin cofactor metabolic process"/>
    <property type="evidence" value="ECO:0007669"/>
    <property type="project" value="TreeGrafter"/>
</dbReference>
<protein>
    <submittedName>
        <fullName evidence="2">PLP-dependent transferase</fullName>
    </submittedName>
</protein>
<dbReference type="EMBL" id="SNSC02000010">
    <property type="protein sequence ID" value="TID20897.1"/>
    <property type="molecule type" value="Genomic_DNA"/>
</dbReference>
<sequence length="520" mass="57990">MNTYNVDIEAIRNLEYPNLKGCTYLDHGGTTIPAKSLSEATCVDLIRNLYGNPHSDSAPSRLSTARVGEIREQALRFFHADPDKYDLIFTANATSAIRLVGECLQDYAYATTESRTIALLGREKSESFRFGYYRDAHTSLVGLREFGDGKHTCLASTEEVEQWMVSDPSLNQPTLFAYPGQSNMTGRRLPLTWPKQLRNSRRNAYTILDAAALSMCSQLEIDRDEPDFTAVSFYKIFGMPDIGALIIRKDSAHMLQKRRYFGGGTVQMVIVLDATWHAKKIEDTVHDQLEEGTLPFHSIIALGHALDIHKRLFSSMAQISSHTSWLGQYAYNSMTSMRYTNGAPVFTIYKDEAAIYGDVKTQGATIAFNVLRPDSSLIPYTEVEAAADKKKIYVRSGAMCNAGGIATYLKWPAQDLRRAYKNGHRCNRPVAMVEGRATGVVRISLGAMSTKEDIDVFIKFVRRVYVNGAGALKGDVRSERNASLTEKSGKGFAKQEKCVSNEAGKGWRWLRRLVGLCMKG</sequence>
<evidence type="ECO:0000259" key="1">
    <source>
        <dbReference type="Pfam" id="PF00266"/>
    </source>
</evidence>
<dbReference type="STRING" id="86259.A0A4Z1NY77"/>
<gene>
    <name evidence="2" type="ORF">E6O75_ATG05662</name>
</gene>
<evidence type="ECO:0000313" key="3">
    <source>
        <dbReference type="Proteomes" id="UP000298493"/>
    </source>
</evidence>